<name>A0A423PYG2_9GAMM</name>
<dbReference type="SUPFAM" id="SSF69618">
    <property type="entry name" value="HemD-like"/>
    <property type="match status" value="1"/>
</dbReference>
<dbReference type="PANTHER" id="PTHR40082:SF1">
    <property type="entry name" value="BLR5956 PROTEIN"/>
    <property type="match status" value="1"/>
</dbReference>
<dbReference type="Proteomes" id="UP000285310">
    <property type="component" value="Unassembled WGS sequence"/>
</dbReference>
<protein>
    <submittedName>
        <fullName evidence="2">Uroporphyrinogen III synthase</fullName>
    </submittedName>
</protein>
<evidence type="ECO:0000259" key="1">
    <source>
        <dbReference type="Pfam" id="PF02602"/>
    </source>
</evidence>
<gene>
    <name evidence="2" type="ORF">SAJA_04650</name>
</gene>
<accession>A0A423PYG2</accession>
<dbReference type="PANTHER" id="PTHR40082">
    <property type="entry name" value="BLR5956 PROTEIN"/>
    <property type="match status" value="1"/>
</dbReference>
<comment type="caution">
    <text evidence="2">The sequence shown here is derived from an EMBL/GenBank/DDBJ whole genome shotgun (WGS) entry which is preliminary data.</text>
</comment>
<keyword evidence="3" id="KW-1185">Reference proteome</keyword>
<dbReference type="InterPro" id="IPR003754">
    <property type="entry name" value="4pyrrol_synth_uPrphyn_synth"/>
</dbReference>
<evidence type="ECO:0000313" key="2">
    <source>
        <dbReference type="EMBL" id="ROO30639.1"/>
    </source>
</evidence>
<sequence length="283" mass="30118">MSSADVLTGRCIGVPESRQLDLFADMLEKRGATVVRCPLVDIRDAPDAAPVRAWVDSVIAQGLSDMIWLTGEGVRRIDAFVQAIDASTAERFWAAQAQARQITRGPKPVRELKPLGIGRDIAASEPTTAGVIDALSNIDLTGHRVGVQLYGTEPNTPLQDALTSAGAEVWPVAPYIYADDAEDAAVAGFIDQIVTGGVDAVAFTSSPQVRRLFKVARKTERLAALQNALGARCVAAVGPLVADTLAEQDITVDLMPESSYFMKPLVRALTDHFTRAANAGPTP</sequence>
<dbReference type="CDD" id="cd06578">
    <property type="entry name" value="HemD"/>
    <property type="match status" value="1"/>
</dbReference>
<dbReference type="OrthoDB" id="5946419at2"/>
<reference evidence="2 3" key="1">
    <citation type="submission" date="2013-10" db="EMBL/GenBank/DDBJ databases">
        <title>Salinisphaera japonica YTM-1 Genome Sequencing.</title>
        <authorList>
            <person name="Lai Q."/>
            <person name="Li C."/>
            <person name="Shao Z."/>
        </authorList>
    </citation>
    <scope>NUCLEOTIDE SEQUENCE [LARGE SCALE GENOMIC DNA]</scope>
    <source>
        <strain evidence="2 3">YTM-1</strain>
    </source>
</reference>
<dbReference type="Gene3D" id="3.40.50.10090">
    <property type="match status" value="2"/>
</dbReference>
<dbReference type="GO" id="GO:0006780">
    <property type="term" value="P:uroporphyrinogen III biosynthetic process"/>
    <property type="evidence" value="ECO:0007669"/>
    <property type="project" value="InterPro"/>
</dbReference>
<evidence type="ECO:0000313" key="3">
    <source>
        <dbReference type="Proteomes" id="UP000285310"/>
    </source>
</evidence>
<dbReference type="InterPro" id="IPR036108">
    <property type="entry name" value="4pyrrol_syn_uPrphyn_synt_sf"/>
</dbReference>
<dbReference type="RefSeq" id="WP_123657476.1">
    <property type="nucleotide sequence ID" value="NZ_AYKG01000011.1"/>
</dbReference>
<dbReference type="EMBL" id="AYKG01000011">
    <property type="protein sequence ID" value="ROO30639.1"/>
    <property type="molecule type" value="Genomic_DNA"/>
</dbReference>
<dbReference type="GO" id="GO:0004852">
    <property type="term" value="F:uroporphyrinogen-III synthase activity"/>
    <property type="evidence" value="ECO:0007669"/>
    <property type="project" value="InterPro"/>
</dbReference>
<dbReference type="Pfam" id="PF02602">
    <property type="entry name" value="HEM4"/>
    <property type="match status" value="1"/>
</dbReference>
<organism evidence="2 3">
    <name type="scientific">Salinisphaera japonica YTM-1</name>
    <dbReference type="NCBI Taxonomy" id="1209778"/>
    <lineage>
        <taxon>Bacteria</taxon>
        <taxon>Pseudomonadati</taxon>
        <taxon>Pseudomonadota</taxon>
        <taxon>Gammaproteobacteria</taxon>
        <taxon>Salinisphaerales</taxon>
        <taxon>Salinisphaeraceae</taxon>
        <taxon>Salinisphaera</taxon>
    </lineage>
</organism>
<dbReference type="InParanoid" id="A0A423PYG2"/>
<feature type="domain" description="Tetrapyrrole biosynthesis uroporphyrinogen III synthase" evidence="1">
    <location>
        <begin position="23"/>
        <end position="258"/>
    </location>
</feature>
<dbReference type="AlphaFoldDB" id="A0A423PYG2"/>
<proteinExistence type="predicted"/>
<dbReference type="InterPro" id="IPR039793">
    <property type="entry name" value="UROS/Hem4"/>
</dbReference>